<feature type="domain" description="ABC transporter" evidence="13">
    <location>
        <begin position="1355"/>
        <end position="1588"/>
    </location>
</feature>
<feature type="transmembrane region" description="Helical" evidence="12">
    <location>
        <begin position="900"/>
        <end position="919"/>
    </location>
</feature>
<feature type="transmembrane region" description="Helical" evidence="12">
    <location>
        <begin position="1179"/>
        <end position="1201"/>
    </location>
</feature>
<dbReference type="Ensembl" id="ENSCLAT00000012061.1">
    <property type="protein sequence ID" value="ENSCLAP00000011920.1"/>
    <property type="gene ID" value="ENSCLAG00000008228.1"/>
</dbReference>
<feature type="domain" description="ABC transporter" evidence="13">
    <location>
        <begin position="518"/>
        <end position="751"/>
    </location>
</feature>
<dbReference type="OMA" id="IGQEATY"/>
<dbReference type="InterPro" id="IPR003439">
    <property type="entry name" value="ABC_transporter-like_ATP-bd"/>
</dbReference>
<evidence type="ECO:0000256" key="12">
    <source>
        <dbReference type="SAM" id="Phobius"/>
    </source>
</evidence>
<dbReference type="InterPro" id="IPR056264">
    <property type="entry name" value="R2_ABCA1-4-like"/>
</dbReference>
<dbReference type="RefSeq" id="XP_013360359.1">
    <property type="nucleotide sequence ID" value="XM_013504905.1"/>
</dbReference>
<evidence type="ECO:0000256" key="3">
    <source>
        <dbReference type="ARBA" id="ARBA00022692"/>
    </source>
</evidence>
<dbReference type="OrthoDB" id="10255969at2759"/>
<keyword evidence="4" id="KW-0677">Repeat</keyword>
<dbReference type="FunFam" id="3.40.50.300:FF:000327">
    <property type="entry name" value="ATP-binding cassette sub-family A member 3"/>
    <property type="match status" value="1"/>
</dbReference>
<reference evidence="14" key="1">
    <citation type="submission" date="2025-08" db="UniProtKB">
        <authorList>
            <consortium name="Ensembl"/>
        </authorList>
    </citation>
    <scope>IDENTIFICATION</scope>
</reference>
<evidence type="ECO:0000313" key="15">
    <source>
        <dbReference type="Proteomes" id="UP000694398"/>
    </source>
</evidence>
<evidence type="ECO:0000256" key="8">
    <source>
        <dbReference type="ARBA" id="ARBA00023055"/>
    </source>
</evidence>
<feature type="transmembrane region" description="Helical" evidence="12">
    <location>
        <begin position="439"/>
        <end position="465"/>
    </location>
</feature>
<gene>
    <name evidence="14" type="primary">LOC102006674</name>
</gene>
<dbReference type="CDD" id="cd03263">
    <property type="entry name" value="ABC_subfamily_A"/>
    <property type="match status" value="2"/>
</dbReference>
<dbReference type="FunFam" id="3.40.50.300:FF:000465">
    <property type="entry name" value="ATP-binding cassette, sub-family A (ABC1), member 3"/>
    <property type="match status" value="1"/>
</dbReference>
<keyword evidence="6" id="KW-0067">ATP-binding</keyword>
<evidence type="ECO:0000256" key="1">
    <source>
        <dbReference type="ARBA" id="ARBA00004127"/>
    </source>
</evidence>
<sequence>MDLLDFKKLMILLWKNFTLKRRKCMALVVEILIAVMFGISLLGLRNIIILKKTGPFNYTAFPVNHKPSFIEAPVTFPYPWELAYIPSKSAVVQNIVENVKKDLNTNMKVVGFSSERDFENYLKQSKNSEKVLAAIVFDHDFQNSNDAVPLKVKYYLRFSYFKKNKSVSQLAGWFTNSLFPLLPLEPRDVQAADGGRPGYISEGFLLVQHALDKAIMLYHSGTAAETLFNSVNIFVQRFPYPLQNTDLFFVIAAIIIPVIVAFVFSMNHLTLVQSIVWEKENQLKEFQLMSGLSNWMLWTAYFITFLFFYLFDIIFMCFIFFVKIEPAPVFQYSDPSLIFVFLLFYAIAIIFFSFMVSTFFDKTTVAVIFGGFIFLIIYIPSTLLVSDYNKMIFHQKLISCLSFNVAMALGFKFIAEAEAMKTGVKWSNIFSSTHLDDFLFVYVMGMFLLDSFLYGLVAWYVGAVFPGKYGMPKPWNFFLMRSYWARKQHATKGETIQYEKTVQSKYFEDEPTDLVAGIQIKHVHKVFQENNTIKVAVKDLSLNLYEGQITVLLGPNGAGKSTTLSILSGLYPATSGKAYINGYDISHDMNQIRKSFGVCPQKNLLFDYLTVSEHLYFYCMIKGVPHKMCLKEIGHMLSVFKLLEKQSAFSKSLSGGMKRKLSIIIALIGGSKVVIVDEPTSGMDTASRRATWDLLQNYKQGRTILLTTHYMDEADVLGDRIAIMVNGSLKCCGSSMFLKHLYGVGYHIVMVKAPHCDVEEISKLIHHYAPNATLESNVGTELSFILPKEYTDRFEDLFTTLERRQDELGINDFGASVTTMEEVFLKVSHMESQTDIQATQSLSQRSKVLTMRQNSNMSNNVKRTHSLNENTTVFNTGSSRYCQQFHAMLLKKLLFSWRNWKLIFLQIFGLLIPTILLFQDSDFKIADEETSRQMNLDEYGQTIVPYSISGNSTLTISLLKHLESMLAPKNHILREVQGDVVNYLRENKECITMCIVALSIEVRTNETIFTALFNNQAYHSPSLSLSVLDNIIFMSLSGADASITVYNKPQPPPKKTKIKQVERTMNGQEVAIKLQLGIALLISGFCFLTVTERITKSKHIQYLCGVSTLVYWLSALLYDFIIFFISCCLLLGIFKYHKIDIYVMDYHFLETMLILTLYGWSSIPLIYLMSFLFSKSTSAYIKLVLFNYISGTYSILIEQLLKTKMESGMSNTTQALIRNMLLLLPNYNLVKCVSDYTEVYRVKILCTQKTVNYLLNCSKENTEKSIYSLENHMIGKCLIAMSILGFVFLIFIFLWENALWRLRAFIHQYIYFGIYKKFKKDLMSQELSGKSEDKDVQDERTRILEQPEELLKSPLLIKELVKIYFKYPVILAVKNISLAVQKRECFGLLGFNGAGKTTTFEILTGELSPTSGDVFIDGFNITKNNLKVRSRIGYCPQFDALLDYMTGKEIITMYARVWGVSEHQIPLYVDKHLKSLELEPHANNLINTYSGGNKRRLNTAIAVMGKPSVIFLDEPSTGMDPVARRLLWDTVTKTRERGHAVVITSHSMEECEALCTKLAIMVKGSIMCLGSPQHLKNKFGDIYILKAKFKTPDKVPNFKNFITMTFPGSILKEENQGILTYSIPRKDNSWGKVFGILEKAKVEFSLEDYSIGQITLEQVFLTFANPDNAEDDFEEKVP</sequence>
<reference evidence="14" key="2">
    <citation type="submission" date="2025-09" db="UniProtKB">
        <authorList>
            <consortium name="Ensembl"/>
        </authorList>
    </citation>
    <scope>IDENTIFICATION</scope>
</reference>
<dbReference type="GO" id="GO:0016887">
    <property type="term" value="F:ATP hydrolysis activity"/>
    <property type="evidence" value="ECO:0007669"/>
    <property type="project" value="InterPro"/>
</dbReference>
<dbReference type="RefSeq" id="XP_013360358.1">
    <property type="nucleotide sequence ID" value="XM_013504904.1"/>
</dbReference>
<keyword evidence="9 12" id="KW-0472">Membrane</keyword>
<feature type="transmembrane region" description="Helical" evidence="12">
    <location>
        <begin position="366"/>
        <end position="385"/>
    </location>
</feature>
<protein>
    <submittedName>
        <fullName evidence="14">ATP-binding cassette sub-family A member 3-like</fullName>
    </submittedName>
</protein>
<dbReference type="InterPro" id="IPR027417">
    <property type="entry name" value="P-loop_NTPase"/>
</dbReference>
<feature type="transmembrane region" description="Helical" evidence="12">
    <location>
        <begin position="1070"/>
        <end position="1090"/>
    </location>
</feature>
<dbReference type="GO" id="GO:0005319">
    <property type="term" value="F:lipid transporter activity"/>
    <property type="evidence" value="ECO:0007669"/>
    <property type="project" value="TreeGrafter"/>
</dbReference>
<dbReference type="GO" id="GO:0140359">
    <property type="term" value="F:ABC-type transporter activity"/>
    <property type="evidence" value="ECO:0007669"/>
    <property type="project" value="InterPro"/>
</dbReference>
<comment type="subcellular location">
    <subcellularLocation>
        <location evidence="1">Endomembrane system</location>
        <topology evidence="1">Multi-pass membrane protein</topology>
    </subcellularLocation>
</comment>
<evidence type="ECO:0000256" key="4">
    <source>
        <dbReference type="ARBA" id="ARBA00022737"/>
    </source>
</evidence>
<dbReference type="Pfam" id="PF12698">
    <property type="entry name" value="ABC2_membrane_3"/>
    <property type="match status" value="2"/>
</dbReference>
<dbReference type="InterPro" id="IPR026082">
    <property type="entry name" value="ABCA"/>
</dbReference>
<dbReference type="Pfam" id="PF00005">
    <property type="entry name" value="ABC_tran"/>
    <property type="match status" value="2"/>
</dbReference>
<dbReference type="InterPro" id="IPR003593">
    <property type="entry name" value="AAA+_ATPase"/>
</dbReference>
<dbReference type="Proteomes" id="UP000694398">
    <property type="component" value="Unassembled WGS sequence"/>
</dbReference>
<keyword evidence="15" id="KW-1185">Reference proteome</keyword>
<dbReference type="PANTHER" id="PTHR19229:SF243">
    <property type="entry name" value="ATP-BINDING CASSETTE, SUB-FAMILY A (ABC1), MEMBER 15"/>
    <property type="match status" value="1"/>
</dbReference>
<keyword evidence="10" id="KW-0325">Glycoprotein</keyword>
<keyword evidence="8" id="KW-0445">Lipid transport</keyword>
<keyword evidence="2" id="KW-0813">Transport</keyword>
<dbReference type="Pfam" id="PF23321">
    <property type="entry name" value="R1_ABCA1"/>
    <property type="match status" value="1"/>
</dbReference>
<proteinExistence type="predicted"/>
<feature type="transmembrane region" description="Helical" evidence="12">
    <location>
        <begin position="295"/>
        <end position="324"/>
    </location>
</feature>
<dbReference type="GO" id="GO:0005737">
    <property type="term" value="C:cytoplasm"/>
    <property type="evidence" value="ECO:0007669"/>
    <property type="project" value="UniProtKB-ARBA"/>
</dbReference>
<feature type="transmembrane region" description="Helical" evidence="12">
    <location>
        <begin position="1273"/>
        <end position="1295"/>
    </location>
</feature>
<keyword evidence="5" id="KW-0547">Nucleotide-binding</keyword>
<keyword evidence="7 12" id="KW-1133">Transmembrane helix</keyword>
<feature type="transmembrane region" description="Helical" evidence="12">
    <location>
        <begin position="336"/>
        <end position="360"/>
    </location>
</feature>
<dbReference type="SUPFAM" id="SSF52540">
    <property type="entry name" value="P-loop containing nucleoside triphosphate hydrolases"/>
    <property type="match status" value="2"/>
</dbReference>
<evidence type="ECO:0000256" key="11">
    <source>
        <dbReference type="ARBA" id="ARBA00050894"/>
    </source>
</evidence>
<dbReference type="GeneID" id="102006674"/>
<dbReference type="InterPro" id="IPR013525">
    <property type="entry name" value="ABC2_TM"/>
</dbReference>
<dbReference type="InterPro" id="IPR017871">
    <property type="entry name" value="ABC_transporter-like_CS"/>
</dbReference>
<name>A0A8C2VA38_CHILA</name>
<evidence type="ECO:0000256" key="7">
    <source>
        <dbReference type="ARBA" id="ARBA00022989"/>
    </source>
</evidence>
<feature type="transmembrane region" description="Helical" evidence="12">
    <location>
        <begin position="25"/>
        <end position="44"/>
    </location>
</feature>
<evidence type="ECO:0000259" key="13">
    <source>
        <dbReference type="PROSITE" id="PS50893"/>
    </source>
</evidence>
<evidence type="ECO:0000256" key="9">
    <source>
        <dbReference type="ARBA" id="ARBA00023136"/>
    </source>
</evidence>
<dbReference type="PROSITE" id="PS00211">
    <property type="entry name" value="ABC_TRANSPORTER_1"/>
    <property type="match status" value="1"/>
</dbReference>
<dbReference type="PROSITE" id="PS50893">
    <property type="entry name" value="ABC_TRANSPORTER_2"/>
    <property type="match status" value="2"/>
</dbReference>
<keyword evidence="3 12" id="KW-0812">Transmembrane</keyword>
<dbReference type="GO" id="GO:0005524">
    <property type="term" value="F:ATP binding"/>
    <property type="evidence" value="ECO:0007669"/>
    <property type="project" value="UniProtKB-KW"/>
</dbReference>
<evidence type="ECO:0000313" key="14">
    <source>
        <dbReference type="Ensembl" id="ENSCLAP00000011920.1"/>
    </source>
</evidence>
<dbReference type="GeneTree" id="ENSGT00940000162242"/>
<dbReference type="GO" id="GO:0002244">
    <property type="term" value="P:hematopoietic progenitor cell differentiation"/>
    <property type="evidence" value="ECO:0007669"/>
    <property type="project" value="Ensembl"/>
</dbReference>
<evidence type="ECO:0000256" key="2">
    <source>
        <dbReference type="ARBA" id="ARBA00022448"/>
    </source>
</evidence>
<accession>A0A8C2VA38</accession>
<dbReference type="GO" id="GO:0012505">
    <property type="term" value="C:endomembrane system"/>
    <property type="evidence" value="ECO:0007669"/>
    <property type="project" value="UniProtKB-SubCell"/>
</dbReference>
<dbReference type="GO" id="GO:0016020">
    <property type="term" value="C:membrane"/>
    <property type="evidence" value="ECO:0007669"/>
    <property type="project" value="InterPro"/>
</dbReference>
<evidence type="ECO:0000256" key="6">
    <source>
        <dbReference type="ARBA" id="ARBA00022840"/>
    </source>
</evidence>
<dbReference type="PANTHER" id="PTHR19229">
    <property type="entry name" value="ATP-BINDING CASSETTE TRANSPORTER SUBFAMILY A ABCA"/>
    <property type="match status" value="1"/>
</dbReference>
<feature type="transmembrane region" description="Helical" evidence="12">
    <location>
        <begin position="1146"/>
        <end position="1173"/>
    </location>
</feature>
<dbReference type="Gene3D" id="3.40.50.300">
    <property type="entry name" value="P-loop containing nucleotide triphosphate hydrolases"/>
    <property type="match status" value="2"/>
</dbReference>
<comment type="catalytic activity">
    <reaction evidence="11">
        <text>cholesterol(in) + ATP + H2O = cholesterol(out) + ADP + phosphate + H(+)</text>
        <dbReference type="Rhea" id="RHEA:39051"/>
        <dbReference type="ChEBI" id="CHEBI:15377"/>
        <dbReference type="ChEBI" id="CHEBI:15378"/>
        <dbReference type="ChEBI" id="CHEBI:16113"/>
        <dbReference type="ChEBI" id="CHEBI:30616"/>
        <dbReference type="ChEBI" id="CHEBI:43474"/>
        <dbReference type="ChEBI" id="CHEBI:456216"/>
    </reaction>
    <physiologicalReaction direction="left-to-right" evidence="11">
        <dbReference type="Rhea" id="RHEA:39052"/>
    </physiologicalReaction>
</comment>
<organism evidence="14 15">
    <name type="scientific">Chinchilla lanigera</name>
    <name type="common">Long-tailed chinchilla</name>
    <name type="synonym">Chinchilla villidera</name>
    <dbReference type="NCBI Taxonomy" id="34839"/>
    <lineage>
        <taxon>Eukaryota</taxon>
        <taxon>Metazoa</taxon>
        <taxon>Chordata</taxon>
        <taxon>Craniata</taxon>
        <taxon>Vertebrata</taxon>
        <taxon>Euteleostomi</taxon>
        <taxon>Mammalia</taxon>
        <taxon>Eutheria</taxon>
        <taxon>Euarchontoglires</taxon>
        <taxon>Glires</taxon>
        <taxon>Rodentia</taxon>
        <taxon>Hystricomorpha</taxon>
        <taxon>Chinchillidae</taxon>
        <taxon>Chinchilla</taxon>
    </lineage>
</organism>
<feature type="transmembrane region" description="Helical" evidence="12">
    <location>
        <begin position="1110"/>
        <end position="1134"/>
    </location>
</feature>
<dbReference type="SMART" id="SM00382">
    <property type="entry name" value="AAA"/>
    <property type="match status" value="2"/>
</dbReference>
<evidence type="ECO:0000256" key="5">
    <source>
        <dbReference type="ARBA" id="ARBA00022741"/>
    </source>
</evidence>
<feature type="transmembrane region" description="Helical" evidence="12">
    <location>
        <begin position="247"/>
        <end position="275"/>
    </location>
</feature>
<evidence type="ECO:0000256" key="10">
    <source>
        <dbReference type="ARBA" id="ARBA00023180"/>
    </source>
</evidence>